<dbReference type="InterPro" id="IPR027417">
    <property type="entry name" value="P-loop_NTPase"/>
</dbReference>
<organism evidence="5 6">
    <name type="scientific">Ruminococcus flavefaciens</name>
    <dbReference type="NCBI Taxonomy" id="1265"/>
    <lineage>
        <taxon>Bacteria</taxon>
        <taxon>Bacillati</taxon>
        <taxon>Bacillota</taxon>
        <taxon>Clostridia</taxon>
        <taxon>Eubacteriales</taxon>
        <taxon>Oscillospiraceae</taxon>
        <taxon>Ruminococcus</taxon>
    </lineage>
</organism>
<dbReference type="OrthoDB" id="9804819at2"/>
<evidence type="ECO:0000313" key="5">
    <source>
        <dbReference type="EMBL" id="PWJ15191.1"/>
    </source>
</evidence>
<keyword evidence="1" id="KW-0813">Transport</keyword>
<dbReference type="EMBL" id="QGDI01000001">
    <property type="protein sequence ID" value="PWJ15191.1"/>
    <property type="molecule type" value="Genomic_DNA"/>
</dbReference>
<dbReference type="AlphaFoldDB" id="A0A315Y3E0"/>
<dbReference type="PANTHER" id="PTHR42939:SF3">
    <property type="entry name" value="ABC TRANSPORTER ATP-BINDING COMPONENT"/>
    <property type="match status" value="1"/>
</dbReference>
<gene>
    <name evidence="5" type="ORF">IE37_00083</name>
</gene>
<comment type="caution">
    <text evidence="5">The sequence shown here is derived from an EMBL/GenBank/DDBJ whole genome shotgun (WGS) entry which is preliminary data.</text>
</comment>
<keyword evidence="2" id="KW-0547">Nucleotide-binding</keyword>
<proteinExistence type="predicted"/>
<dbReference type="Gene3D" id="3.40.50.300">
    <property type="entry name" value="P-loop containing nucleotide triphosphate hydrolases"/>
    <property type="match status" value="1"/>
</dbReference>
<evidence type="ECO:0000313" key="6">
    <source>
        <dbReference type="Proteomes" id="UP000245720"/>
    </source>
</evidence>
<dbReference type="CDD" id="cd03230">
    <property type="entry name" value="ABC_DR_subfamily_A"/>
    <property type="match status" value="1"/>
</dbReference>
<dbReference type="RefSeq" id="WP_109725011.1">
    <property type="nucleotide sequence ID" value="NZ_QGDI01000001.1"/>
</dbReference>
<evidence type="ECO:0000256" key="1">
    <source>
        <dbReference type="ARBA" id="ARBA00022448"/>
    </source>
</evidence>
<dbReference type="InterPro" id="IPR051782">
    <property type="entry name" value="ABC_Transporter_VariousFunc"/>
</dbReference>
<protein>
    <submittedName>
        <fullName evidence="5">ABC-2 type transport system ATP-binding protein</fullName>
    </submittedName>
</protein>
<reference evidence="5 6" key="1">
    <citation type="submission" date="2018-05" db="EMBL/GenBank/DDBJ databases">
        <title>The Hungate 1000. A catalogue of reference genomes from the rumen microbiome.</title>
        <authorList>
            <person name="Kelly W."/>
        </authorList>
    </citation>
    <scope>NUCLEOTIDE SEQUENCE [LARGE SCALE GENOMIC DNA]</scope>
    <source>
        <strain evidence="5 6">SAb67</strain>
    </source>
</reference>
<dbReference type="PANTHER" id="PTHR42939">
    <property type="entry name" value="ABC TRANSPORTER ATP-BINDING PROTEIN ALBC-RELATED"/>
    <property type="match status" value="1"/>
</dbReference>
<dbReference type="InterPro" id="IPR017871">
    <property type="entry name" value="ABC_transporter-like_CS"/>
</dbReference>
<dbReference type="PROSITE" id="PS00211">
    <property type="entry name" value="ABC_TRANSPORTER_1"/>
    <property type="match status" value="1"/>
</dbReference>
<dbReference type="GO" id="GO:0016887">
    <property type="term" value="F:ATP hydrolysis activity"/>
    <property type="evidence" value="ECO:0007669"/>
    <property type="project" value="InterPro"/>
</dbReference>
<dbReference type="SUPFAM" id="SSF52540">
    <property type="entry name" value="P-loop containing nucleoside triphosphate hydrolases"/>
    <property type="match status" value="1"/>
</dbReference>
<dbReference type="Proteomes" id="UP000245720">
    <property type="component" value="Unassembled WGS sequence"/>
</dbReference>
<evidence type="ECO:0000259" key="4">
    <source>
        <dbReference type="Pfam" id="PF00005"/>
    </source>
</evidence>
<accession>A0A315Y3E0</accession>
<evidence type="ECO:0000256" key="3">
    <source>
        <dbReference type="ARBA" id="ARBA00022840"/>
    </source>
</evidence>
<keyword evidence="3 5" id="KW-0067">ATP-binding</keyword>
<sequence length="186" mass="20765">MNAIEIKDLTKEYDGFKLDNISLVLPSGCIMGLIGENGAGKSTTINSILGLKKYKKGSIKVLGQDMNAKLKNDIGVVLDEVGLPEALNVKNIGTIMRNVYSNWNDDDFNRYINKFSLPENKKFGDFSKGMKMKLAIAIALSHNAKFLILDEPTSGLDPLQNCKRKVFLSDLHRYHMWSFTFDVSLG</sequence>
<evidence type="ECO:0000256" key="2">
    <source>
        <dbReference type="ARBA" id="ARBA00022741"/>
    </source>
</evidence>
<dbReference type="Pfam" id="PF00005">
    <property type="entry name" value="ABC_tran"/>
    <property type="match status" value="1"/>
</dbReference>
<dbReference type="GO" id="GO:0005524">
    <property type="term" value="F:ATP binding"/>
    <property type="evidence" value="ECO:0007669"/>
    <property type="project" value="UniProtKB-KW"/>
</dbReference>
<feature type="domain" description="ABC transporter" evidence="4">
    <location>
        <begin position="18"/>
        <end position="154"/>
    </location>
</feature>
<name>A0A315Y3E0_RUMFL</name>
<dbReference type="InterPro" id="IPR003439">
    <property type="entry name" value="ABC_transporter-like_ATP-bd"/>
</dbReference>